<dbReference type="EMBL" id="QVLV01000005">
    <property type="protein sequence ID" value="RGE61668.1"/>
    <property type="molecule type" value="Genomic_DNA"/>
</dbReference>
<organism evidence="2 3">
    <name type="scientific">Eisenbergiella massiliensis</name>
    <dbReference type="NCBI Taxonomy" id="1720294"/>
    <lineage>
        <taxon>Bacteria</taxon>
        <taxon>Bacillati</taxon>
        <taxon>Bacillota</taxon>
        <taxon>Clostridia</taxon>
        <taxon>Lachnospirales</taxon>
        <taxon>Lachnospiraceae</taxon>
        <taxon>Eisenbergiella</taxon>
    </lineage>
</organism>
<feature type="transmembrane region" description="Helical" evidence="1">
    <location>
        <begin position="196"/>
        <end position="214"/>
    </location>
</feature>
<keyword evidence="3" id="KW-1185">Reference proteome</keyword>
<feature type="transmembrane region" description="Helical" evidence="1">
    <location>
        <begin position="234"/>
        <end position="253"/>
    </location>
</feature>
<dbReference type="Proteomes" id="UP000260812">
    <property type="component" value="Unassembled WGS sequence"/>
</dbReference>
<dbReference type="RefSeq" id="WP_117544311.1">
    <property type="nucleotide sequence ID" value="NZ_QVLV01000005.1"/>
</dbReference>
<name>A0A3E3I6J5_9FIRM</name>
<evidence type="ECO:0008006" key="4">
    <source>
        <dbReference type="Google" id="ProtNLM"/>
    </source>
</evidence>
<reference evidence="2" key="1">
    <citation type="submission" date="2018-08" db="EMBL/GenBank/DDBJ databases">
        <title>A genome reference for cultivated species of the human gut microbiota.</title>
        <authorList>
            <person name="Zou Y."/>
            <person name="Xue W."/>
            <person name="Luo G."/>
        </authorList>
    </citation>
    <scope>NUCLEOTIDE SEQUENCE [LARGE SCALE GENOMIC DNA]</scope>
    <source>
        <strain evidence="2">TF05-5AC</strain>
    </source>
</reference>
<proteinExistence type="predicted"/>
<keyword evidence="1" id="KW-1133">Transmembrane helix</keyword>
<keyword evidence="1" id="KW-0472">Membrane</keyword>
<evidence type="ECO:0000313" key="3">
    <source>
        <dbReference type="Proteomes" id="UP000260812"/>
    </source>
</evidence>
<feature type="transmembrane region" description="Helical" evidence="1">
    <location>
        <begin position="293"/>
        <end position="315"/>
    </location>
</feature>
<evidence type="ECO:0000256" key="1">
    <source>
        <dbReference type="SAM" id="Phobius"/>
    </source>
</evidence>
<feature type="transmembrane region" description="Helical" evidence="1">
    <location>
        <begin position="129"/>
        <end position="150"/>
    </location>
</feature>
<gene>
    <name evidence="2" type="ORF">DXC51_08880</name>
</gene>
<protein>
    <recommendedName>
        <fullName evidence="4">DUF4129 domain-containing protein</fullName>
    </recommendedName>
</protein>
<keyword evidence="1" id="KW-0812">Transmembrane</keyword>
<feature type="transmembrane region" description="Helical" evidence="1">
    <location>
        <begin position="75"/>
        <end position="92"/>
    </location>
</feature>
<accession>A0A3E3I6J5</accession>
<evidence type="ECO:0000313" key="2">
    <source>
        <dbReference type="EMBL" id="RGE61668.1"/>
    </source>
</evidence>
<feature type="transmembrane region" description="Helical" evidence="1">
    <location>
        <begin position="156"/>
        <end position="175"/>
    </location>
</feature>
<dbReference type="AlphaFoldDB" id="A0A3E3I6J5"/>
<feature type="transmembrane region" description="Helical" evidence="1">
    <location>
        <begin position="12"/>
        <end position="32"/>
    </location>
</feature>
<dbReference type="GeneID" id="97986989"/>
<comment type="caution">
    <text evidence="2">The sequence shown here is derived from an EMBL/GenBank/DDBJ whole genome shotgun (WGS) entry which is preliminary data.</text>
</comment>
<feature type="transmembrane region" description="Helical" evidence="1">
    <location>
        <begin position="98"/>
        <end position="117"/>
    </location>
</feature>
<sequence>MENKWIDRCMMCLEVLMNYLVIFCLETVIFGSFPNLEKVLEAENGQFGAPGLFRQILLMAVPFLFLLIRAKAAHFMSFVALHGAVAAGAVLLLGQGTAQRVCFGVFVSIYLMLSFMLRISKQRIGEGQLGAVAAGIGAGASFLLCAYMGMEAGCGRIINTALLYTFLFFVYSYLEHLDRFVQFNRSSNAHIPVKKMLVRGGTMAGLFGLFTVIILGAGTNNRLVQGMMDLVKKLGYYIAKAIAIAVSFLLQLFSGKEQEPVTEIVQQQQMDMGVGEAAAQPAWLELLIKITEYLMAAAVAALLCFLVYKLVLAAIRRFYEKGNAVEVEEGRTTEIRESLERDKRKRDREKALPLLARSPEEKIRKIFVKTVKKLGLLQAPETGRRGRGSWKKEEESMTDGRIHTRTAREILEAGCFTETENLKAAQELLGLYEKARYCGGCTKEEAARAGQAADRITEKKKMA</sequence>